<keyword evidence="4" id="KW-1185">Reference proteome</keyword>
<accession>A0A5B9DKB4</accession>
<organism evidence="3 4">
    <name type="scientific">Paradevosia tibetensis</name>
    <dbReference type="NCBI Taxonomy" id="1447062"/>
    <lineage>
        <taxon>Bacteria</taxon>
        <taxon>Pseudomonadati</taxon>
        <taxon>Pseudomonadota</taxon>
        <taxon>Alphaproteobacteria</taxon>
        <taxon>Hyphomicrobiales</taxon>
        <taxon>Devosiaceae</taxon>
        <taxon>Paradevosia</taxon>
    </lineage>
</organism>
<protein>
    <submittedName>
        <fullName evidence="3">NAD(P)H-dependent oxidoreductase</fullName>
    </submittedName>
</protein>
<reference evidence="3 4" key="1">
    <citation type="journal article" date="2015" name="Int. J. Syst. Evol. Microbiol.">
        <title>Youhaiella tibetensis gen. nov., sp. nov., isolated from subsurface sediment.</title>
        <authorList>
            <person name="Wang Y.X."/>
            <person name="Huang F.Q."/>
            <person name="Nogi Y."/>
            <person name="Pang S.J."/>
            <person name="Wang P.K."/>
            <person name="Lv J."/>
        </authorList>
    </citation>
    <scope>NUCLEOTIDE SEQUENCE [LARGE SCALE GENOMIC DNA]</scope>
    <source>
        <strain evidence="4">fig4</strain>
    </source>
</reference>
<dbReference type="PANTHER" id="PTHR10204">
    <property type="entry name" value="NAD P H OXIDOREDUCTASE-RELATED"/>
    <property type="match status" value="1"/>
</dbReference>
<dbReference type="RefSeq" id="WP_147655285.1">
    <property type="nucleotide sequence ID" value="NZ_BMFM01000001.1"/>
</dbReference>
<gene>
    <name evidence="3" type="ORF">FNA67_05070</name>
</gene>
<sequence length="196" mass="22234">MRVHVVHAHPVETSYNRALFGAVLDSLQGAGHAVDALNLYDEDFPAVMTREERLAYHSVPGNLSDLVKPYVERLRAADAVVFVHPVWNYGYPAILKGYFDRVFLPGVSFTMEGGEDRGRLKPGLHNIRKAAFVTTYGGDRLRTWAMGDPPRRVAMRWGWATFRSRPKYLALYDMNNCTPARLEGFLATVRAEFTRF</sequence>
<evidence type="ECO:0000313" key="4">
    <source>
        <dbReference type="Proteomes" id="UP000321062"/>
    </source>
</evidence>
<dbReference type="OrthoDB" id="9798454at2"/>
<dbReference type="GO" id="GO:0005829">
    <property type="term" value="C:cytosol"/>
    <property type="evidence" value="ECO:0007669"/>
    <property type="project" value="TreeGrafter"/>
</dbReference>
<dbReference type="InterPro" id="IPR003680">
    <property type="entry name" value="Flavodoxin_fold"/>
</dbReference>
<keyword evidence="2" id="KW-0560">Oxidoreductase</keyword>
<dbReference type="SUPFAM" id="SSF52218">
    <property type="entry name" value="Flavoproteins"/>
    <property type="match status" value="1"/>
</dbReference>
<evidence type="ECO:0000313" key="3">
    <source>
        <dbReference type="EMBL" id="QEE19583.1"/>
    </source>
</evidence>
<dbReference type="InterPro" id="IPR029039">
    <property type="entry name" value="Flavoprotein-like_sf"/>
</dbReference>
<dbReference type="AlphaFoldDB" id="A0A5B9DKB4"/>
<evidence type="ECO:0000256" key="1">
    <source>
        <dbReference type="ARBA" id="ARBA00006252"/>
    </source>
</evidence>
<evidence type="ECO:0000256" key="2">
    <source>
        <dbReference type="ARBA" id="ARBA00023002"/>
    </source>
</evidence>
<dbReference type="Proteomes" id="UP000321062">
    <property type="component" value="Chromosome"/>
</dbReference>
<name>A0A5B9DKB4_9HYPH</name>
<dbReference type="GO" id="GO:0003955">
    <property type="term" value="F:NAD(P)H dehydrogenase (quinone) activity"/>
    <property type="evidence" value="ECO:0007669"/>
    <property type="project" value="TreeGrafter"/>
</dbReference>
<dbReference type="Gene3D" id="3.40.50.360">
    <property type="match status" value="1"/>
</dbReference>
<dbReference type="PANTHER" id="PTHR10204:SF34">
    <property type="entry name" value="NAD(P)H DEHYDROGENASE [QUINONE] 1 ISOFORM 1"/>
    <property type="match status" value="1"/>
</dbReference>
<dbReference type="KEGG" id="yti:FNA67_05070"/>
<proteinExistence type="inferred from homology"/>
<dbReference type="Pfam" id="PF02525">
    <property type="entry name" value="Flavodoxin_2"/>
    <property type="match status" value="1"/>
</dbReference>
<dbReference type="InterPro" id="IPR051545">
    <property type="entry name" value="NAD(P)H_dehydrogenase_qn"/>
</dbReference>
<comment type="similarity">
    <text evidence="1">Belongs to the NAD(P)H dehydrogenase (quinone) family.</text>
</comment>
<dbReference type="EMBL" id="CP041690">
    <property type="protein sequence ID" value="QEE19583.1"/>
    <property type="molecule type" value="Genomic_DNA"/>
</dbReference>